<accession>A0ABY5TNY0</accession>
<protein>
    <submittedName>
        <fullName evidence="3">Amidohydrolase</fullName>
    </submittedName>
</protein>
<dbReference type="InterPro" id="IPR033932">
    <property type="entry name" value="YtcJ-like"/>
</dbReference>
<sequence length="576" mass="64019">MTTFLKLVIAYLMIASIPCSAAKQTATQTIDKLVIYTAKKIITMESALPEATAVAVANGRIVAVGSLESLSSWTDQKDARIDRRFEGKIIMPGFIDPHVHPSLPAVLTQFPFIAPDDWSLPTGEFPGAKTPETYLKRLKQLVAEHHDESVPFIAWGYHPLWHGELFREQLSALFPAQPVMLWHRSFHEIIANDAALTMLDIKQADLADNPLTDWNKGHFFENGMYALIPKMSFLFDPARFGKGMENFIQMVHQGGVTTVLDMGTGVFGNPDAEVDLIRHTVETAQAPARLILTPIITDFMGRGVSIEDALVQVDKWRAQNSHRVMFDRRFKLMIDGAIYSGLAQFKFPGYIDGHKGVWMVPADISQQWAQAFWDAGYQIHAHTNGDGSAEVLIDLLKTLQKNTPKADHRLALEHFAYTTEDQNRQLAELGAVVSANPYYHYMLSDIYSDQWLGADRGSQMVRLGSLERLGMPFAFHSDSPMAPLEPLTLVSAAVNRVTINGNLTGANERVSLHAALRAITIDAAWVMGWEDEIGSIRAGKKADFTILEADPYQVGPKDIKDIKIWGTVFEGLPAPL</sequence>
<dbReference type="PANTHER" id="PTHR22642">
    <property type="entry name" value="IMIDAZOLONEPROPIONASE"/>
    <property type="match status" value="1"/>
</dbReference>
<organism evidence="3 4">
    <name type="scientific">SAR92 clade bacterium H455</name>
    <dbReference type="NCBI Taxonomy" id="2974818"/>
    <lineage>
        <taxon>Bacteria</taxon>
        <taxon>Pseudomonadati</taxon>
        <taxon>Pseudomonadota</taxon>
        <taxon>Gammaproteobacteria</taxon>
        <taxon>Cellvibrionales</taxon>
        <taxon>Porticoccaceae</taxon>
        <taxon>SAR92 clade</taxon>
    </lineage>
</organism>
<feature type="domain" description="Amidohydrolase 3" evidence="2">
    <location>
        <begin position="86"/>
        <end position="571"/>
    </location>
</feature>
<evidence type="ECO:0000259" key="2">
    <source>
        <dbReference type="Pfam" id="PF07969"/>
    </source>
</evidence>
<dbReference type="Gene3D" id="3.20.20.140">
    <property type="entry name" value="Metal-dependent hydrolases"/>
    <property type="match status" value="1"/>
</dbReference>
<feature type="signal peptide" evidence="1">
    <location>
        <begin position="1"/>
        <end position="21"/>
    </location>
</feature>
<dbReference type="InterPro" id="IPR011059">
    <property type="entry name" value="Metal-dep_hydrolase_composite"/>
</dbReference>
<dbReference type="Gene3D" id="3.10.310.70">
    <property type="match status" value="1"/>
</dbReference>
<evidence type="ECO:0000313" key="4">
    <source>
        <dbReference type="Proteomes" id="UP001059934"/>
    </source>
</evidence>
<dbReference type="SUPFAM" id="SSF51556">
    <property type="entry name" value="Metallo-dependent hydrolases"/>
    <property type="match status" value="1"/>
</dbReference>
<dbReference type="Pfam" id="PF07969">
    <property type="entry name" value="Amidohydro_3"/>
    <property type="match status" value="1"/>
</dbReference>
<evidence type="ECO:0000313" key="3">
    <source>
        <dbReference type="EMBL" id="UVW34306.1"/>
    </source>
</evidence>
<keyword evidence="1" id="KW-0732">Signal</keyword>
<proteinExistence type="predicted"/>
<dbReference type="InterPro" id="IPR013108">
    <property type="entry name" value="Amidohydro_3"/>
</dbReference>
<dbReference type="SUPFAM" id="SSF51338">
    <property type="entry name" value="Composite domain of metallo-dependent hydrolases"/>
    <property type="match status" value="1"/>
</dbReference>
<feature type="chain" id="PRO_5046761596" evidence="1">
    <location>
        <begin position="22"/>
        <end position="576"/>
    </location>
</feature>
<gene>
    <name evidence="3" type="ORF">NYF23_09775</name>
</gene>
<dbReference type="EMBL" id="CP103416">
    <property type="protein sequence ID" value="UVW34306.1"/>
    <property type="molecule type" value="Genomic_DNA"/>
</dbReference>
<keyword evidence="4" id="KW-1185">Reference proteome</keyword>
<dbReference type="Proteomes" id="UP001059934">
    <property type="component" value="Chromosome"/>
</dbReference>
<dbReference type="InterPro" id="IPR032466">
    <property type="entry name" value="Metal_Hydrolase"/>
</dbReference>
<evidence type="ECO:0000256" key="1">
    <source>
        <dbReference type="SAM" id="SignalP"/>
    </source>
</evidence>
<name>A0ABY5TNY0_9GAMM</name>
<dbReference type="Gene3D" id="2.30.40.10">
    <property type="entry name" value="Urease, subunit C, domain 1"/>
    <property type="match status" value="1"/>
</dbReference>
<dbReference type="CDD" id="cd01300">
    <property type="entry name" value="YtcJ_like"/>
    <property type="match status" value="1"/>
</dbReference>
<reference evidence="3" key="1">
    <citation type="submission" date="2022-08" db="EMBL/GenBank/DDBJ databases">
        <title>Catabolic pathway analysis in culturable SAR92 clade bacteria reveals their overlooked roles in DMSP degradation in coastal seas.</title>
        <authorList>
            <person name="He X."/>
            <person name="Zhang X."/>
            <person name="Zhang Y."/>
        </authorList>
    </citation>
    <scope>NUCLEOTIDE SEQUENCE</scope>
    <source>
        <strain evidence="3">H455</strain>
    </source>
</reference>
<dbReference type="PANTHER" id="PTHR22642:SF2">
    <property type="entry name" value="PROTEIN LONG AFTER FAR-RED 3"/>
    <property type="match status" value="1"/>
</dbReference>